<dbReference type="EMBL" id="BMAW01028154">
    <property type="protein sequence ID" value="GFU06051.1"/>
    <property type="molecule type" value="Genomic_DNA"/>
</dbReference>
<dbReference type="Proteomes" id="UP000887013">
    <property type="component" value="Unassembled WGS sequence"/>
</dbReference>
<comment type="caution">
    <text evidence="1">The sequence shown here is derived from an EMBL/GenBank/DDBJ whole genome shotgun (WGS) entry which is preliminary data.</text>
</comment>
<organism evidence="1 2">
    <name type="scientific">Nephila pilipes</name>
    <name type="common">Giant wood spider</name>
    <name type="synonym">Nephila maculata</name>
    <dbReference type="NCBI Taxonomy" id="299642"/>
    <lineage>
        <taxon>Eukaryota</taxon>
        <taxon>Metazoa</taxon>
        <taxon>Ecdysozoa</taxon>
        <taxon>Arthropoda</taxon>
        <taxon>Chelicerata</taxon>
        <taxon>Arachnida</taxon>
        <taxon>Araneae</taxon>
        <taxon>Araneomorphae</taxon>
        <taxon>Entelegynae</taxon>
        <taxon>Araneoidea</taxon>
        <taxon>Nephilidae</taxon>
        <taxon>Nephila</taxon>
    </lineage>
</organism>
<keyword evidence="2" id="KW-1185">Reference proteome</keyword>
<accession>A0A8X6Q4F6</accession>
<sequence>MFFSVYIRRGEDPQKSRTSVLLIHLSPAFFIVCYRRQGAYFVLKENQRRDKEFESPLFSSGKYREDSSKCLS</sequence>
<reference evidence="1" key="1">
    <citation type="submission" date="2020-08" db="EMBL/GenBank/DDBJ databases">
        <title>Multicomponent nature underlies the extraordinary mechanical properties of spider dragline silk.</title>
        <authorList>
            <person name="Kono N."/>
            <person name="Nakamura H."/>
            <person name="Mori M."/>
            <person name="Yoshida Y."/>
            <person name="Ohtoshi R."/>
            <person name="Malay A.D."/>
            <person name="Moran D.A.P."/>
            <person name="Tomita M."/>
            <person name="Numata K."/>
            <person name="Arakawa K."/>
        </authorList>
    </citation>
    <scope>NUCLEOTIDE SEQUENCE</scope>
</reference>
<protein>
    <submittedName>
        <fullName evidence="1">Uncharacterized protein</fullName>
    </submittedName>
</protein>
<dbReference type="AlphaFoldDB" id="A0A8X6Q4F6"/>
<gene>
    <name evidence="1" type="ORF">NPIL_164611</name>
</gene>
<name>A0A8X6Q4F6_NEPPI</name>
<evidence type="ECO:0000313" key="2">
    <source>
        <dbReference type="Proteomes" id="UP000887013"/>
    </source>
</evidence>
<evidence type="ECO:0000313" key="1">
    <source>
        <dbReference type="EMBL" id="GFU06051.1"/>
    </source>
</evidence>
<proteinExistence type="predicted"/>